<accession>A0A6B2M4X5</accession>
<feature type="transmembrane region" description="Helical" evidence="6">
    <location>
        <begin position="12"/>
        <end position="32"/>
    </location>
</feature>
<keyword evidence="2" id="KW-1003">Cell membrane</keyword>
<dbReference type="InterPro" id="IPR019108">
    <property type="entry name" value="Caa3_assmbl_CtaG-rel"/>
</dbReference>
<evidence type="ECO:0000313" key="8">
    <source>
        <dbReference type="Proteomes" id="UP000478417"/>
    </source>
</evidence>
<evidence type="ECO:0000313" key="7">
    <source>
        <dbReference type="EMBL" id="NDV63332.1"/>
    </source>
</evidence>
<protein>
    <submittedName>
        <fullName evidence="7">Cytochrome c oxidase assembly protein</fullName>
    </submittedName>
</protein>
<feature type="transmembrane region" description="Helical" evidence="6">
    <location>
        <begin position="228"/>
        <end position="247"/>
    </location>
</feature>
<feature type="transmembrane region" description="Helical" evidence="6">
    <location>
        <begin position="181"/>
        <end position="208"/>
    </location>
</feature>
<gene>
    <name evidence="7" type="ORF">G0Q06_12775</name>
</gene>
<evidence type="ECO:0000256" key="1">
    <source>
        <dbReference type="ARBA" id="ARBA00004651"/>
    </source>
</evidence>
<keyword evidence="4 6" id="KW-1133">Transmembrane helix</keyword>
<sequence>MVEWVHWHTEPALLIGILLVTWAYLVLVGPLRDKINPQAAYPKAELTWFLAGVLSFYIAVGSPLDAMGEGFLFSAHMVQHNILMYVTAVLTVLSIPGWFIDGLLGKSATALRLFRFLLHPLTAGVAFTFTFCVWHFPVLYEAALHDKVLHMVEHLTMFGTSVMMLWPVLNKSTLIPRMNWGTQILFIFLLMVAQIPLFGILTFSTEILYPTYELAPRISFLDPMSDQVLGGLLMKVANMVISLWLIGRAFYMWNREQENGSASRGLYAA</sequence>
<evidence type="ECO:0000256" key="3">
    <source>
        <dbReference type="ARBA" id="ARBA00022692"/>
    </source>
</evidence>
<feature type="transmembrane region" description="Helical" evidence="6">
    <location>
        <begin position="116"/>
        <end position="136"/>
    </location>
</feature>
<keyword evidence="3 6" id="KW-0812">Transmembrane</keyword>
<comment type="subcellular location">
    <subcellularLocation>
        <location evidence="1">Cell membrane</location>
        <topology evidence="1">Multi-pass membrane protein</topology>
    </subcellularLocation>
</comment>
<dbReference type="EMBL" id="JAAGNX010000003">
    <property type="protein sequence ID" value="NDV63332.1"/>
    <property type="molecule type" value="Genomic_DNA"/>
</dbReference>
<dbReference type="GO" id="GO:0005886">
    <property type="term" value="C:plasma membrane"/>
    <property type="evidence" value="ECO:0007669"/>
    <property type="project" value="UniProtKB-SubCell"/>
</dbReference>
<organism evidence="7 8">
    <name type="scientific">Oceanipulchritudo coccoides</name>
    <dbReference type="NCBI Taxonomy" id="2706888"/>
    <lineage>
        <taxon>Bacteria</taxon>
        <taxon>Pseudomonadati</taxon>
        <taxon>Verrucomicrobiota</taxon>
        <taxon>Opitutia</taxon>
        <taxon>Puniceicoccales</taxon>
        <taxon>Oceanipulchritudinaceae</taxon>
        <taxon>Oceanipulchritudo</taxon>
    </lineage>
</organism>
<reference evidence="7 8" key="1">
    <citation type="submission" date="2020-02" db="EMBL/GenBank/DDBJ databases">
        <title>Albibacoteraceae fam. nov., the first described family within the subdivision 4 Verrucomicrobia.</title>
        <authorList>
            <person name="Xi F."/>
        </authorList>
    </citation>
    <scope>NUCLEOTIDE SEQUENCE [LARGE SCALE GENOMIC DNA]</scope>
    <source>
        <strain evidence="7 8">CK1056</strain>
    </source>
</reference>
<evidence type="ECO:0000256" key="5">
    <source>
        <dbReference type="ARBA" id="ARBA00023136"/>
    </source>
</evidence>
<keyword evidence="8" id="KW-1185">Reference proteome</keyword>
<proteinExistence type="predicted"/>
<feature type="transmembrane region" description="Helical" evidence="6">
    <location>
        <begin position="148"/>
        <end position="169"/>
    </location>
</feature>
<dbReference type="Proteomes" id="UP000478417">
    <property type="component" value="Unassembled WGS sequence"/>
</dbReference>
<dbReference type="AlphaFoldDB" id="A0A6B2M4X5"/>
<evidence type="ECO:0000256" key="6">
    <source>
        <dbReference type="SAM" id="Phobius"/>
    </source>
</evidence>
<name>A0A6B2M4X5_9BACT</name>
<evidence type="ECO:0000256" key="4">
    <source>
        <dbReference type="ARBA" id="ARBA00022989"/>
    </source>
</evidence>
<keyword evidence="5 6" id="KW-0472">Membrane</keyword>
<feature type="transmembrane region" description="Helical" evidence="6">
    <location>
        <begin position="82"/>
        <end position="104"/>
    </location>
</feature>
<dbReference type="RefSeq" id="WP_163966746.1">
    <property type="nucleotide sequence ID" value="NZ_JAAGNX010000003.1"/>
</dbReference>
<dbReference type="Pfam" id="PF09678">
    <property type="entry name" value="Caa3_CtaG"/>
    <property type="match status" value="1"/>
</dbReference>
<feature type="transmembrane region" description="Helical" evidence="6">
    <location>
        <begin position="44"/>
        <end position="62"/>
    </location>
</feature>
<evidence type="ECO:0000256" key="2">
    <source>
        <dbReference type="ARBA" id="ARBA00022475"/>
    </source>
</evidence>
<comment type="caution">
    <text evidence="7">The sequence shown here is derived from an EMBL/GenBank/DDBJ whole genome shotgun (WGS) entry which is preliminary data.</text>
</comment>